<gene>
    <name evidence="3" type="ORF">JZ751_018827</name>
</gene>
<dbReference type="Proteomes" id="UP000824540">
    <property type="component" value="Unassembled WGS sequence"/>
</dbReference>
<keyword evidence="4" id="KW-1185">Reference proteome</keyword>
<feature type="chain" id="PRO_5035867025" evidence="2">
    <location>
        <begin position="28"/>
        <end position="224"/>
    </location>
</feature>
<evidence type="ECO:0000256" key="2">
    <source>
        <dbReference type="SAM" id="SignalP"/>
    </source>
</evidence>
<organism evidence="3 4">
    <name type="scientific">Albula glossodonta</name>
    <name type="common">roundjaw bonefish</name>
    <dbReference type="NCBI Taxonomy" id="121402"/>
    <lineage>
        <taxon>Eukaryota</taxon>
        <taxon>Metazoa</taxon>
        <taxon>Chordata</taxon>
        <taxon>Craniata</taxon>
        <taxon>Vertebrata</taxon>
        <taxon>Euteleostomi</taxon>
        <taxon>Actinopterygii</taxon>
        <taxon>Neopterygii</taxon>
        <taxon>Teleostei</taxon>
        <taxon>Albuliformes</taxon>
        <taxon>Albulidae</taxon>
        <taxon>Albula</taxon>
    </lineage>
</organism>
<comment type="caution">
    <text evidence="3">The sequence shown here is derived from an EMBL/GenBank/DDBJ whole genome shotgun (WGS) entry which is preliminary data.</text>
</comment>
<feature type="signal peptide" evidence="2">
    <location>
        <begin position="1"/>
        <end position="27"/>
    </location>
</feature>
<accession>A0A8T2MU34</accession>
<sequence length="224" mass="23449">MFISLVFSAPLLLNTIIIVHNPSGVHAGQSQQFNCLISELALESCSLSQKFGSRDDLGVQDLCHDDRAEDPAAETESSTSQQKSRVKMTCFAFSPSVVGIGGDCLAKIMLWNTHEQCVTSVSGCFLRQLGTEVMLKDKAAVLWRGAQLCAPSTAEELSSGAPGTAEELSSGAPGTAEELSSGAPGTAEELSSGAPGTAEELSSVLRVLQRSSALCSGYCRELSS</sequence>
<dbReference type="EMBL" id="JAFBMS010000321">
    <property type="protein sequence ID" value="KAG9331574.1"/>
    <property type="molecule type" value="Genomic_DNA"/>
</dbReference>
<evidence type="ECO:0000313" key="3">
    <source>
        <dbReference type="EMBL" id="KAG9331574.1"/>
    </source>
</evidence>
<proteinExistence type="predicted"/>
<keyword evidence="2" id="KW-0732">Signal</keyword>
<evidence type="ECO:0000256" key="1">
    <source>
        <dbReference type="SAM" id="MobiDB-lite"/>
    </source>
</evidence>
<dbReference type="OrthoDB" id="10662758at2759"/>
<reference evidence="3" key="1">
    <citation type="thesis" date="2021" institute="BYU ScholarsArchive" country="Provo, UT, USA">
        <title>Applications of and Algorithms for Genome Assembly and Genomic Analyses with an Emphasis on Marine Teleosts.</title>
        <authorList>
            <person name="Pickett B.D."/>
        </authorList>
    </citation>
    <scope>NUCLEOTIDE SEQUENCE</scope>
    <source>
        <strain evidence="3">HI-2016</strain>
    </source>
</reference>
<dbReference type="AlphaFoldDB" id="A0A8T2MU34"/>
<feature type="region of interest" description="Disordered" evidence="1">
    <location>
        <begin position="154"/>
        <end position="197"/>
    </location>
</feature>
<protein>
    <submittedName>
        <fullName evidence="3">Uncharacterized protein</fullName>
    </submittedName>
</protein>
<name>A0A8T2MU34_9TELE</name>
<evidence type="ECO:0000313" key="4">
    <source>
        <dbReference type="Proteomes" id="UP000824540"/>
    </source>
</evidence>
<feature type="non-terminal residue" evidence="3">
    <location>
        <position position="1"/>
    </location>
</feature>